<accession>A0A915P5L8</accession>
<feature type="compositionally biased region" description="Basic and acidic residues" evidence="20">
    <location>
        <begin position="93"/>
        <end position="108"/>
    </location>
</feature>
<dbReference type="WBParaSite" id="scf7180000424089.g12255">
    <property type="protein sequence ID" value="scf7180000424089.g12255"/>
    <property type="gene ID" value="scf7180000424089.g12255"/>
</dbReference>
<dbReference type="SMART" id="SM00322">
    <property type="entry name" value="KH"/>
    <property type="match status" value="1"/>
</dbReference>
<keyword evidence="7 19" id="KW-0747">Spliceosome</keyword>
<protein>
    <recommendedName>
        <fullName evidence="19">Branchpoint-bridging protein</fullName>
    </recommendedName>
</protein>
<dbReference type="Pfam" id="PF16275">
    <property type="entry name" value="SF1-HH"/>
    <property type="match status" value="1"/>
</dbReference>
<dbReference type="SUPFAM" id="SSF57756">
    <property type="entry name" value="Retrovirus zinc finger-like domains"/>
    <property type="match status" value="1"/>
</dbReference>
<keyword evidence="9 19" id="KW-0862">Zinc</keyword>
<keyword evidence="4" id="KW-0597">Phosphoprotein</keyword>
<dbReference type="InterPro" id="IPR004087">
    <property type="entry name" value="KH_dom"/>
</dbReference>
<dbReference type="InterPro" id="IPR036612">
    <property type="entry name" value="KH_dom_type_1_sf"/>
</dbReference>
<dbReference type="PANTHER" id="PTHR11208">
    <property type="entry name" value="RNA-BINDING PROTEIN RELATED"/>
    <property type="match status" value="1"/>
</dbReference>
<dbReference type="AlphaFoldDB" id="A0A915P5L8"/>
<dbReference type="InterPro" id="IPR055256">
    <property type="entry name" value="KH_1_KHDC4/BBP-like"/>
</dbReference>
<dbReference type="InterPro" id="IPR047086">
    <property type="entry name" value="SF1-HH_sf"/>
</dbReference>
<evidence type="ECO:0000256" key="11">
    <source>
        <dbReference type="ARBA" id="ARBA00022990"/>
    </source>
</evidence>
<keyword evidence="12" id="KW-0805">Transcription regulation</keyword>
<keyword evidence="10 18" id="KW-0694">RNA-binding</keyword>
<evidence type="ECO:0000256" key="17">
    <source>
        <dbReference type="PROSITE-ProRule" id="PRU00047"/>
    </source>
</evidence>
<evidence type="ECO:0000256" key="14">
    <source>
        <dbReference type="ARBA" id="ARBA00023187"/>
    </source>
</evidence>
<evidence type="ECO:0000313" key="23">
    <source>
        <dbReference type="WBParaSite" id="scf7180000424089.g12255"/>
    </source>
</evidence>
<dbReference type="PROSITE" id="PS50158">
    <property type="entry name" value="ZF_CCHC"/>
    <property type="match status" value="1"/>
</dbReference>
<keyword evidence="15 19" id="KW-0539">Nucleus</keyword>
<dbReference type="SUPFAM" id="SSF54791">
    <property type="entry name" value="Eukaryotic type KH-domain (KH-domain type I)"/>
    <property type="match status" value="1"/>
</dbReference>
<feature type="region of interest" description="Disordered" evidence="20">
    <location>
        <begin position="208"/>
        <end position="238"/>
    </location>
</feature>
<dbReference type="GO" id="GO:0003729">
    <property type="term" value="F:mRNA binding"/>
    <property type="evidence" value="ECO:0007669"/>
    <property type="project" value="TreeGrafter"/>
</dbReference>
<evidence type="ECO:0000256" key="10">
    <source>
        <dbReference type="ARBA" id="ARBA00022884"/>
    </source>
</evidence>
<keyword evidence="3" id="KW-0678">Repressor</keyword>
<evidence type="ECO:0000256" key="19">
    <source>
        <dbReference type="RuleBase" id="RU367126"/>
    </source>
</evidence>
<evidence type="ECO:0000256" key="13">
    <source>
        <dbReference type="ARBA" id="ARBA00023163"/>
    </source>
</evidence>
<keyword evidence="6 19" id="KW-0479">Metal-binding</keyword>
<dbReference type="Proteomes" id="UP000887560">
    <property type="component" value="Unplaced"/>
</dbReference>
<dbReference type="InterPro" id="IPR001878">
    <property type="entry name" value="Znf_CCHC"/>
</dbReference>
<keyword evidence="5 19" id="KW-0507">mRNA processing</keyword>
<evidence type="ECO:0000256" key="12">
    <source>
        <dbReference type="ARBA" id="ARBA00023015"/>
    </source>
</evidence>
<feature type="compositionally biased region" description="Low complexity" evidence="20">
    <location>
        <begin position="657"/>
        <end position="669"/>
    </location>
</feature>
<dbReference type="InterPro" id="IPR036875">
    <property type="entry name" value="Znf_CCHC_sf"/>
</dbReference>
<evidence type="ECO:0000256" key="3">
    <source>
        <dbReference type="ARBA" id="ARBA00022491"/>
    </source>
</evidence>
<dbReference type="InterPro" id="IPR045071">
    <property type="entry name" value="BBP-like"/>
</dbReference>
<feature type="region of interest" description="Disordered" evidence="20">
    <location>
        <begin position="649"/>
        <end position="703"/>
    </location>
</feature>
<dbReference type="InterPro" id="IPR032570">
    <property type="entry name" value="SF1-HH"/>
</dbReference>
<dbReference type="Gene3D" id="6.10.140.1790">
    <property type="match status" value="1"/>
</dbReference>
<feature type="compositionally biased region" description="Basic and acidic residues" evidence="20">
    <location>
        <begin position="212"/>
        <end position="229"/>
    </location>
</feature>
<evidence type="ECO:0000313" key="22">
    <source>
        <dbReference type="Proteomes" id="UP000887560"/>
    </source>
</evidence>
<feature type="compositionally biased region" description="Pro residues" evidence="20">
    <location>
        <begin position="673"/>
        <end position="684"/>
    </location>
</feature>
<dbReference type="GO" id="GO:0000398">
    <property type="term" value="P:mRNA splicing, via spliceosome"/>
    <property type="evidence" value="ECO:0007669"/>
    <property type="project" value="UniProtKB-UniRule"/>
</dbReference>
<keyword evidence="11" id="KW-0007">Acetylation</keyword>
<dbReference type="GO" id="GO:0005654">
    <property type="term" value="C:nucleoplasm"/>
    <property type="evidence" value="ECO:0007669"/>
    <property type="project" value="UniProtKB-ARBA"/>
</dbReference>
<dbReference type="Gene3D" id="4.10.60.10">
    <property type="entry name" value="Zinc finger, CCHC-type"/>
    <property type="match status" value="1"/>
</dbReference>
<feature type="compositionally biased region" description="Basic residues" evidence="20">
    <location>
        <begin position="48"/>
        <end position="92"/>
    </location>
</feature>
<keyword evidence="22" id="KW-1185">Reference proteome</keyword>
<evidence type="ECO:0000256" key="9">
    <source>
        <dbReference type="ARBA" id="ARBA00022833"/>
    </source>
</evidence>
<evidence type="ECO:0000256" key="15">
    <source>
        <dbReference type="ARBA" id="ARBA00023242"/>
    </source>
</evidence>
<evidence type="ECO:0000256" key="18">
    <source>
        <dbReference type="PROSITE-ProRule" id="PRU00117"/>
    </source>
</evidence>
<evidence type="ECO:0000256" key="1">
    <source>
        <dbReference type="ARBA" id="ARBA00004123"/>
    </source>
</evidence>
<dbReference type="PROSITE" id="PS50084">
    <property type="entry name" value="KH_TYPE_1"/>
    <property type="match status" value="1"/>
</dbReference>
<dbReference type="Pfam" id="PF22675">
    <property type="entry name" value="KH-I_KHDC4-BBP"/>
    <property type="match status" value="1"/>
</dbReference>
<dbReference type="Pfam" id="PF00098">
    <property type="entry name" value="zf-CCHC"/>
    <property type="match status" value="1"/>
</dbReference>
<comment type="similarity">
    <text evidence="2 19">Belongs to the BBP/SF1 family.</text>
</comment>
<dbReference type="GO" id="GO:0048024">
    <property type="term" value="P:regulation of mRNA splicing, via spliceosome"/>
    <property type="evidence" value="ECO:0007669"/>
    <property type="project" value="TreeGrafter"/>
</dbReference>
<feature type="region of interest" description="Disordered" evidence="20">
    <location>
        <begin position="1"/>
        <end position="163"/>
    </location>
</feature>
<name>A0A915P5L8_9BILA</name>
<reference evidence="23" key="1">
    <citation type="submission" date="2022-11" db="UniProtKB">
        <authorList>
            <consortium name="WormBaseParasite"/>
        </authorList>
    </citation>
    <scope>IDENTIFICATION</scope>
</reference>
<evidence type="ECO:0000256" key="16">
    <source>
        <dbReference type="ARBA" id="ARBA00055181"/>
    </source>
</evidence>
<evidence type="ECO:0000256" key="20">
    <source>
        <dbReference type="SAM" id="MobiDB-lite"/>
    </source>
</evidence>
<dbReference type="SMART" id="SM00343">
    <property type="entry name" value="ZnF_C2HC"/>
    <property type="match status" value="2"/>
</dbReference>
<comment type="function">
    <text evidence="16">Necessary for the ATP-dependent first step of spliceosome assembly. Binds to the intron branch point sequence (BPS) 5'-UACUAAC-3' of the pre-mRNA. May act as transcription repressor.</text>
</comment>
<evidence type="ECO:0000256" key="4">
    <source>
        <dbReference type="ARBA" id="ARBA00022553"/>
    </source>
</evidence>
<proteinExistence type="inferred from homology"/>
<dbReference type="Gene3D" id="3.30.1370.10">
    <property type="entry name" value="K Homology domain, type 1"/>
    <property type="match status" value="1"/>
</dbReference>
<evidence type="ECO:0000259" key="21">
    <source>
        <dbReference type="PROSITE" id="PS50158"/>
    </source>
</evidence>
<keyword evidence="8 17" id="KW-0863">Zinc-finger</keyword>
<comment type="function">
    <text evidence="19">Necessary for the splicing of pre-mRNA. Has a role in the recognition of the branch site (5'-UACUAAC-3'), the pyrimidine tract and the 3'-splice site at the 3'-end of introns.</text>
</comment>
<dbReference type="PANTHER" id="PTHR11208:SF45">
    <property type="entry name" value="SPLICING FACTOR 1"/>
    <property type="match status" value="1"/>
</dbReference>
<evidence type="ECO:0000256" key="8">
    <source>
        <dbReference type="ARBA" id="ARBA00022771"/>
    </source>
</evidence>
<dbReference type="GO" id="GO:0019899">
    <property type="term" value="F:enzyme binding"/>
    <property type="evidence" value="ECO:0007669"/>
    <property type="project" value="UniProtKB-ARBA"/>
</dbReference>
<organism evidence="22 23">
    <name type="scientific">Meloidogyne floridensis</name>
    <dbReference type="NCBI Taxonomy" id="298350"/>
    <lineage>
        <taxon>Eukaryota</taxon>
        <taxon>Metazoa</taxon>
        <taxon>Ecdysozoa</taxon>
        <taxon>Nematoda</taxon>
        <taxon>Chromadorea</taxon>
        <taxon>Rhabditida</taxon>
        <taxon>Tylenchina</taxon>
        <taxon>Tylenchomorpha</taxon>
        <taxon>Tylenchoidea</taxon>
        <taxon>Meloidogynidae</taxon>
        <taxon>Meloidogyninae</taxon>
        <taxon>Meloidogyne</taxon>
    </lineage>
</organism>
<keyword evidence="14 19" id="KW-0508">mRNA splicing</keyword>
<evidence type="ECO:0000256" key="2">
    <source>
        <dbReference type="ARBA" id="ARBA00010382"/>
    </source>
</evidence>
<comment type="subcellular location">
    <subcellularLocation>
        <location evidence="1 19">Nucleus</location>
    </subcellularLocation>
</comment>
<dbReference type="FunFam" id="3.30.1370.10:FF:000016">
    <property type="entry name" value="Putative splicing factor 1"/>
    <property type="match status" value="1"/>
</dbReference>
<dbReference type="GO" id="GO:0005681">
    <property type="term" value="C:spliceosomal complex"/>
    <property type="evidence" value="ECO:0007669"/>
    <property type="project" value="UniProtKB-KW"/>
</dbReference>
<dbReference type="CDD" id="cd22382">
    <property type="entry name" value="KH-I_SF1"/>
    <property type="match status" value="1"/>
</dbReference>
<dbReference type="GO" id="GO:0045131">
    <property type="term" value="F:pre-mRNA branch point binding"/>
    <property type="evidence" value="ECO:0007669"/>
    <property type="project" value="UniProtKB-UniRule"/>
</dbReference>
<dbReference type="GO" id="GO:0008270">
    <property type="term" value="F:zinc ion binding"/>
    <property type="evidence" value="ECO:0007669"/>
    <property type="project" value="UniProtKB-UniRule"/>
</dbReference>
<keyword evidence="13" id="KW-0804">Transcription</keyword>
<evidence type="ECO:0000256" key="6">
    <source>
        <dbReference type="ARBA" id="ARBA00022723"/>
    </source>
</evidence>
<feature type="compositionally biased region" description="Low complexity" evidence="20">
    <location>
        <begin position="120"/>
        <end position="144"/>
    </location>
</feature>
<evidence type="ECO:0000256" key="5">
    <source>
        <dbReference type="ARBA" id="ARBA00022664"/>
    </source>
</evidence>
<sequence length="703" mass="77279">MSRGKTGGNMEPMPFVRRWGASANDDDAEDPTRVHPNGSESTSDVSPPKKHRHRDRSRSPKRDKRRSRSPDKKRHKKRSRSREGRSKKRRSRSRDDGRDRDDRSRDDGLSAFPPPPDYLQQVQQRQQQIEMQIMQQQMQQSMKQEVSDFGQTWQEEGQKQSAGGDALSAALAAAAMVAQKLKKTHGAPVSTELIAKIPPKQTGYADTVLSKDQFDGKKSGQTESDEQREKRRKSRWSNTKAFVPGMPTILPADIDDNQRQIYLLQMDVEETTRRLRQCDFGQNLDPSERSPSPEPVYDITGKRLNTREIRKRQELELRRHEKIQAILRLNPNYKPPTDYRFVFDILALFIPPTIKLHDKVWIPQEEHPEINFVGLLIGPRGNTLKALEAETGAKIIIRGKGSIKEGKLGTRPGPLPGENEPLHAYITATDNEAIKRGCDKIREIVNAALMIPDGQNELRKLQLRELALLNGTLRPEDVLSGARCSNCGSDQHKTWECMEAQNITASIVCTACGGAGHIAKDCKNPRSALDPAMIDSEYSALMAELGEKAPAAAAGIFPPATSTGVKPAMPLGAFQAPPVRPRFPLPGPPTPIVRVNLAKPGSQPPGNHPPGYQPWASEAQGNFYGFSGLPGQDPAAAAAAWAAWQGYPTPVPPPPNTGADAGGSSTSSGLAMFPPPPPPPPPVPKAEVKEEFGSIFSAPPPPN</sequence>
<evidence type="ECO:0000256" key="7">
    <source>
        <dbReference type="ARBA" id="ARBA00022728"/>
    </source>
</evidence>
<feature type="domain" description="CCHC-type" evidence="21">
    <location>
        <begin position="509"/>
        <end position="524"/>
    </location>
</feature>